<evidence type="ECO:0000313" key="1">
    <source>
        <dbReference type="EMBL" id="ABF43352.1"/>
    </source>
</evidence>
<gene>
    <name evidence="1" type="ordered locus">Acid345_4352</name>
</gene>
<dbReference type="eggNOG" id="ENOG50348N7">
    <property type="taxonomic scope" value="Bacteria"/>
</dbReference>
<sequence>MGFLAKLLQGIAFVPAIVHGIEALFGSKSGNDKKEAALSFVGSAIGLTDAIANKNVVDAGKFNGGLSKIVDGVVDCLNASAWAK</sequence>
<proteinExistence type="predicted"/>
<dbReference type="HOGENOM" id="CLU_2523234_0_0_0"/>
<dbReference type="STRING" id="204669.Acid345_4352"/>
<dbReference type="KEGG" id="aba:Acid345_4352"/>
<accession>Q1IIE8</accession>
<dbReference type="EMBL" id="CP000360">
    <property type="protein sequence ID" value="ABF43352.1"/>
    <property type="molecule type" value="Genomic_DNA"/>
</dbReference>
<evidence type="ECO:0000313" key="2">
    <source>
        <dbReference type="Proteomes" id="UP000002432"/>
    </source>
</evidence>
<keyword evidence="2" id="KW-1185">Reference proteome</keyword>
<dbReference type="AlphaFoldDB" id="Q1IIE8"/>
<dbReference type="OrthoDB" id="121925at2"/>
<name>Q1IIE8_KORVE</name>
<dbReference type="EnsemblBacteria" id="ABF43352">
    <property type="protein sequence ID" value="ABF43352"/>
    <property type="gene ID" value="Acid345_4352"/>
</dbReference>
<reference evidence="1 2" key="1">
    <citation type="journal article" date="2009" name="Appl. Environ. Microbiol.">
        <title>Three genomes from the phylum Acidobacteria provide insight into the lifestyles of these microorganisms in soils.</title>
        <authorList>
            <person name="Ward N.L."/>
            <person name="Challacombe J.F."/>
            <person name="Janssen P.H."/>
            <person name="Henrissat B."/>
            <person name="Coutinho P.M."/>
            <person name="Wu M."/>
            <person name="Xie G."/>
            <person name="Haft D.H."/>
            <person name="Sait M."/>
            <person name="Badger J."/>
            <person name="Barabote R.D."/>
            <person name="Bradley B."/>
            <person name="Brettin T.S."/>
            <person name="Brinkac L.M."/>
            <person name="Bruce D."/>
            <person name="Creasy T."/>
            <person name="Daugherty S.C."/>
            <person name="Davidsen T.M."/>
            <person name="DeBoy R.T."/>
            <person name="Detter J.C."/>
            <person name="Dodson R.J."/>
            <person name="Durkin A.S."/>
            <person name="Ganapathy A."/>
            <person name="Gwinn-Giglio M."/>
            <person name="Han C.S."/>
            <person name="Khouri H."/>
            <person name="Kiss H."/>
            <person name="Kothari S.P."/>
            <person name="Madupu R."/>
            <person name="Nelson K.E."/>
            <person name="Nelson W.C."/>
            <person name="Paulsen I."/>
            <person name="Penn K."/>
            <person name="Ren Q."/>
            <person name="Rosovitz M.J."/>
            <person name="Selengut J.D."/>
            <person name="Shrivastava S."/>
            <person name="Sullivan S.A."/>
            <person name="Tapia R."/>
            <person name="Thompson L.S."/>
            <person name="Watkins K.L."/>
            <person name="Yang Q."/>
            <person name="Yu C."/>
            <person name="Zafar N."/>
            <person name="Zhou L."/>
            <person name="Kuske C.R."/>
        </authorList>
    </citation>
    <scope>NUCLEOTIDE SEQUENCE [LARGE SCALE GENOMIC DNA]</scope>
    <source>
        <strain evidence="1 2">Ellin345</strain>
    </source>
</reference>
<dbReference type="Proteomes" id="UP000002432">
    <property type="component" value="Chromosome"/>
</dbReference>
<dbReference type="RefSeq" id="WP_011525149.1">
    <property type="nucleotide sequence ID" value="NC_008009.1"/>
</dbReference>
<protein>
    <submittedName>
        <fullName evidence="1">Uncharacterized protein</fullName>
    </submittedName>
</protein>
<organism evidence="1 2">
    <name type="scientific">Koribacter versatilis (strain Ellin345)</name>
    <dbReference type="NCBI Taxonomy" id="204669"/>
    <lineage>
        <taxon>Bacteria</taxon>
        <taxon>Pseudomonadati</taxon>
        <taxon>Acidobacteriota</taxon>
        <taxon>Terriglobia</taxon>
        <taxon>Terriglobales</taxon>
        <taxon>Candidatus Korobacteraceae</taxon>
        <taxon>Candidatus Korobacter</taxon>
    </lineage>
</organism>